<comment type="caution">
    <text evidence="9">The sequence shown here is derived from an EMBL/GenBank/DDBJ whole genome shotgun (WGS) entry which is preliminary data.</text>
</comment>
<dbReference type="EMBL" id="CAUYUJ010009036">
    <property type="protein sequence ID" value="CAK0825696.1"/>
    <property type="molecule type" value="Genomic_DNA"/>
</dbReference>
<sequence>MADINAEVAANEAAATSRSAKAAKVAEKPAWDELQGEDTVASYFEAYERGPRRTLVVNSDGELEEVEEANTEQLDRRNEAIEPLPAVDHAQIKYNPVQTEFYKPHPEVAGLDSDAVDNLRKELRVSATGLSVPSPVASFGHLAESLGKELMGGIRRHGYHQPTAIQAQAVPAALSGRDVIGIAETGSGKTVAYLLPMLVHTVAQPALKKDEGPIGIVLCPTRELAVQIEMEVAKFNKPLGLRSVTLAGGLSKLEQFKEVKRGCEIAICNPGRLIDIVKMKGCTLQRVTFVVIDEADRMFHMGFEYQVRSVVQNVRPSRQTLLFSATFPPKIERLARDLLQQPVRITTGQGGQAAANIVQHVEVLKSDDEKWDWMSKHIDGMLEKGQVLVFVKSIASAEELTQNFTDLLEKKTEFLHGDLDQTERMRILRDVKRKKVDVLIATDVAARGLDIPSIAVVVSYDVARDAETHTHRIGRTGRAGAAGEAYTLITADSKENYRMAALLVANLEAAGQEANSGLQWLAMKYGPYKAAKLTGQQFDGKKKKAAPKAVRSNFGVGFDGAAQSKETREDLERRLNTEADRMVLRNRAMLARVGGGRGHALPPPGGGTAGFVAAATEDAVTEIPGAIKPGQTAGDSSSDEDLFAPGVKAAFGKAAPAAPRPVGAQKTAPSPQAEQEAQRQAQQLAYQAEMQRLAQQQQQLREQQEWEQRLIAQQISSAAAAAGVAASPSPAGAAGRSFSGAGGGSGREERGDRDRDDRDRDRGSDRDRGDDRGRGDRDRGSDRGSRGGDKDRGDGDRGRPAAGPPSAFEVGCQKPHMIDEELCLPA</sequence>
<dbReference type="Gene3D" id="3.40.50.300">
    <property type="entry name" value="P-loop containing nucleotide triphosphate hydrolases"/>
    <property type="match status" value="2"/>
</dbReference>
<dbReference type="Pfam" id="PF00270">
    <property type="entry name" value="DEAD"/>
    <property type="match status" value="1"/>
</dbReference>
<dbReference type="PROSITE" id="PS00039">
    <property type="entry name" value="DEAD_ATP_HELICASE"/>
    <property type="match status" value="1"/>
</dbReference>
<evidence type="ECO:0000313" key="9">
    <source>
        <dbReference type="EMBL" id="CAK0825696.1"/>
    </source>
</evidence>
<gene>
    <name evidence="9" type="ORF">PCOR1329_LOCUS25756</name>
</gene>
<feature type="compositionally biased region" description="Low complexity" evidence="6">
    <location>
        <begin position="672"/>
        <end position="681"/>
    </location>
</feature>
<dbReference type="PROSITE" id="PS51194">
    <property type="entry name" value="HELICASE_CTER"/>
    <property type="match status" value="1"/>
</dbReference>
<dbReference type="CDD" id="cd18787">
    <property type="entry name" value="SF2_C_DEAD"/>
    <property type="match status" value="1"/>
</dbReference>
<dbReference type="Proteomes" id="UP001189429">
    <property type="component" value="Unassembled WGS sequence"/>
</dbReference>
<evidence type="ECO:0000256" key="4">
    <source>
        <dbReference type="ARBA" id="ARBA00022806"/>
    </source>
</evidence>
<protein>
    <recommendedName>
        <fullName evidence="1">RNA helicase</fullName>
        <ecNumber evidence="1">3.6.4.13</ecNumber>
    </recommendedName>
</protein>
<evidence type="ECO:0000259" key="7">
    <source>
        <dbReference type="PROSITE" id="PS51192"/>
    </source>
</evidence>
<dbReference type="Pfam" id="PF00271">
    <property type="entry name" value="Helicase_C"/>
    <property type="match status" value="1"/>
</dbReference>
<feature type="region of interest" description="Disordered" evidence="6">
    <location>
        <begin position="724"/>
        <end position="816"/>
    </location>
</feature>
<organism evidence="9 10">
    <name type="scientific">Prorocentrum cordatum</name>
    <dbReference type="NCBI Taxonomy" id="2364126"/>
    <lineage>
        <taxon>Eukaryota</taxon>
        <taxon>Sar</taxon>
        <taxon>Alveolata</taxon>
        <taxon>Dinophyceae</taxon>
        <taxon>Prorocentrales</taxon>
        <taxon>Prorocentraceae</taxon>
        <taxon>Prorocentrum</taxon>
    </lineage>
</organism>
<evidence type="ECO:0000313" key="10">
    <source>
        <dbReference type="Proteomes" id="UP001189429"/>
    </source>
</evidence>
<feature type="domain" description="Helicase ATP-binding" evidence="7">
    <location>
        <begin position="170"/>
        <end position="345"/>
    </location>
</feature>
<evidence type="ECO:0000256" key="6">
    <source>
        <dbReference type="SAM" id="MobiDB-lite"/>
    </source>
</evidence>
<keyword evidence="10" id="KW-1185">Reference proteome</keyword>
<dbReference type="InterPro" id="IPR001650">
    <property type="entry name" value="Helicase_C-like"/>
</dbReference>
<evidence type="ECO:0000256" key="3">
    <source>
        <dbReference type="ARBA" id="ARBA00022801"/>
    </source>
</evidence>
<dbReference type="SMART" id="SM00487">
    <property type="entry name" value="DEXDc"/>
    <property type="match status" value="1"/>
</dbReference>
<dbReference type="InterPro" id="IPR014001">
    <property type="entry name" value="Helicase_ATP-bd"/>
</dbReference>
<dbReference type="SMART" id="SM00490">
    <property type="entry name" value="HELICc"/>
    <property type="match status" value="1"/>
</dbReference>
<keyword evidence="3" id="KW-0378">Hydrolase</keyword>
<keyword evidence="4" id="KW-0347">Helicase</keyword>
<feature type="compositionally biased region" description="Low complexity" evidence="6">
    <location>
        <begin position="724"/>
        <end position="739"/>
    </location>
</feature>
<evidence type="ECO:0000256" key="5">
    <source>
        <dbReference type="ARBA" id="ARBA00022840"/>
    </source>
</evidence>
<proteinExistence type="predicted"/>
<dbReference type="InterPro" id="IPR000629">
    <property type="entry name" value="RNA-helicase_DEAD-box_CS"/>
</dbReference>
<evidence type="ECO:0000256" key="1">
    <source>
        <dbReference type="ARBA" id="ARBA00012552"/>
    </source>
</evidence>
<dbReference type="InterPro" id="IPR027417">
    <property type="entry name" value="P-loop_NTPase"/>
</dbReference>
<keyword evidence="5" id="KW-0067">ATP-binding</keyword>
<feature type="compositionally biased region" description="Basic and acidic residues" evidence="6">
    <location>
        <begin position="746"/>
        <end position="799"/>
    </location>
</feature>
<reference evidence="9" key="1">
    <citation type="submission" date="2023-10" db="EMBL/GenBank/DDBJ databases">
        <authorList>
            <person name="Chen Y."/>
            <person name="Shah S."/>
            <person name="Dougan E. K."/>
            <person name="Thang M."/>
            <person name="Chan C."/>
        </authorList>
    </citation>
    <scope>NUCLEOTIDE SEQUENCE [LARGE SCALE GENOMIC DNA]</scope>
</reference>
<dbReference type="PROSITE" id="PS51192">
    <property type="entry name" value="HELICASE_ATP_BIND_1"/>
    <property type="match status" value="1"/>
</dbReference>
<feature type="region of interest" description="Disordered" evidence="6">
    <location>
        <begin position="654"/>
        <end position="681"/>
    </location>
</feature>
<feature type="domain" description="Helicase C-terminal" evidence="8">
    <location>
        <begin position="356"/>
        <end position="522"/>
    </location>
</feature>
<dbReference type="EC" id="3.6.4.13" evidence="1"/>
<dbReference type="SUPFAM" id="SSF52540">
    <property type="entry name" value="P-loop containing nucleoside triphosphate hydrolases"/>
    <property type="match status" value="1"/>
</dbReference>
<evidence type="ECO:0000259" key="8">
    <source>
        <dbReference type="PROSITE" id="PS51194"/>
    </source>
</evidence>
<keyword evidence="2" id="KW-0547">Nucleotide-binding</keyword>
<dbReference type="InterPro" id="IPR011545">
    <property type="entry name" value="DEAD/DEAH_box_helicase_dom"/>
</dbReference>
<name>A0ABN9S5W6_9DINO</name>
<evidence type="ECO:0000256" key="2">
    <source>
        <dbReference type="ARBA" id="ARBA00022741"/>
    </source>
</evidence>
<accession>A0ABN9S5W6</accession>
<dbReference type="PANTHER" id="PTHR47958">
    <property type="entry name" value="ATP-DEPENDENT RNA HELICASE DBP3"/>
    <property type="match status" value="1"/>
</dbReference>